<dbReference type="GO" id="GO:0019240">
    <property type="term" value="P:citrulline biosynthetic process"/>
    <property type="evidence" value="ECO:0007669"/>
    <property type="project" value="TreeGrafter"/>
</dbReference>
<dbReference type="Pfam" id="PF02729">
    <property type="entry name" value="OTCace_N"/>
    <property type="match status" value="1"/>
</dbReference>
<feature type="binding site" evidence="6">
    <location>
        <position position="105"/>
    </location>
    <ligand>
        <name>carbamoyl phosphate</name>
        <dbReference type="ChEBI" id="CHEBI:58228"/>
    </ligand>
</feature>
<evidence type="ECO:0000259" key="8">
    <source>
        <dbReference type="Pfam" id="PF02729"/>
    </source>
</evidence>
<evidence type="ECO:0000256" key="5">
    <source>
        <dbReference type="ARBA" id="ARBA00048772"/>
    </source>
</evidence>
<comment type="similarity">
    <text evidence="2 6">Belongs to the aspartate/ornithine carbamoyltransferase superfamily. OTCase family.</text>
</comment>
<dbReference type="PRINTS" id="PR00102">
    <property type="entry name" value="OTCASE"/>
</dbReference>
<dbReference type="PANTHER" id="PTHR45753">
    <property type="entry name" value="ORNITHINE CARBAMOYLTRANSFERASE, MITOCHONDRIAL"/>
    <property type="match status" value="1"/>
</dbReference>
<dbReference type="InterPro" id="IPR006132">
    <property type="entry name" value="Asp/Orn_carbamoyltranf_P-bd"/>
</dbReference>
<comment type="subcellular location">
    <subcellularLocation>
        <location evidence="6">Cytoplasm</location>
    </subcellularLocation>
</comment>
<dbReference type="PRINTS" id="PR00100">
    <property type="entry name" value="AOTCASE"/>
</dbReference>
<dbReference type="GO" id="GO:0016597">
    <property type="term" value="F:amino acid binding"/>
    <property type="evidence" value="ECO:0007669"/>
    <property type="project" value="InterPro"/>
</dbReference>
<dbReference type="InterPro" id="IPR006131">
    <property type="entry name" value="Asp_carbamoyltransf_Asp/Orn-bd"/>
</dbReference>
<feature type="binding site" evidence="6">
    <location>
        <begin position="132"/>
        <end position="135"/>
    </location>
    <ligand>
        <name>carbamoyl phosphate</name>
        <dbReference type="ChEBI" id="CHEBI:58228"/>
    </ligand>
</feature>
<sequence length="298" mass="33448">MKTRHFLSLADFTKDELLSLIHRGRQMKKGVAGEKVPPKVLEGKYIGLIFEKPSTRTRVSFEVGIRQLGGQCIFLSRRDIQLGRGEPVKDTARILSRYVDGLVIRTFGHHIIEEFAEWSSIPVVNALTDLLHPCQVLGDLMTLQERGLDITKMNAAWIGDGNNMANSWINAAKVLGFRLSLACPEGYDPGIDFNARNVELTRDPAQAATGADVISTDVWASMGWEDEADQRREIFRNYQVNGALLQKAAQNVFVLHCLPAHRGEEITDEVLESSCALVWDQAENRLHIQKAILELLFR</sequence>
<dbReference type="Gene3D" id="3.40.50.1370">
    <property type="entry name" value="Aspartate/ornithine carbamoyltransferase"/>
    <property type="match status" value="2"/>
</dbReference>
<dbReference type="PROSITE" id="PS00097">
    <property type="entry name" value="CARBAMOYLTRANSFERASE"/>
    <property type="match status" value="1"/>
</dbReference>
<feature type="binding site" evidence="6">
    <location>
        <position position="285"/>
    </location>
    <ligand>
        <name>carbamoyl phosphate</name>
        <dbReference type="ChEBI" id="CHEBI:58228"/>
    </ligand>
</feature>
<dbReference type="InterPro" id="IPR006130">
    <property type="entry name" value="Asp/Orn_carbamoylTrfase"/>
</dbReference>
<dbReference type="GO" id="GO:0042450">
    <property type="term" value="P:L-arginine biosynthetic process via ornithine"/>
    <property type="evidence" value="ECO:0007669"/>
    <property type="project" value="UniProtKB-UniRule"/>
</dbReference>
<proteinExistence type="inferred from homology"/>
<evidence type="ECO:0000256" key="6">
    <source>
        <dbReference type="HAMAP-Rule" id="MF_01109"/>
    </source>
</evidence>
<feature type="domain" description="Aspartate/ornithine carbamoyltransferase carbamoyl-P binding" evidence="8">
    <location>
        <begin position="4"/>
        <end position="145"/>
    </location>
</feature>
<evidence type="ECO:0000313" key="9">
    <source>
        <dbReference type="EMBL" id="HGH61994.1"/>
    </source>
</evidence>
<dbReference type="SUPFAM" id="SSF53671">
    <property type="entry name" value="Aspartate/ornithine carbamoyltransferase"/>
    <property type="match status" value="1"/>
</dbReference>
<protein>
    <recommendedName>
        <fullName evidence="3 6">Ornithine carbamoyltransferase</fullName>
        <shortName evidence="6">OTCase</shortName>
        <ecNumber evidence="3 6">2.1.3.3</ecNumber>
    </recommendedName>
</protein>
<keyword evidence="6" id="KW-0963">Cytoplasm</keyword>
<feature type="binding site" evidence="6">
    <location>
        <position position="163"/>
    </location>
    <ligand>
        <name>L-ornithine</name>
        <dbReference type="ChEBI" id="CHEBI:46911"/>
    </ligand>
</feature>
<feature type="binding site" evidence="6">
    <location>
        <begin position="221"/>
        <end position="222"/>
    </location>
    <ligand>
        <name>L-ornithine</name>
        <dbReference type="ChEBI" id="CHEBI:46911"/>
    </ligand>
</feature>
<dbReference type="GO" id="GO:0005737">
    <property type="term" value="C:cytoplasm"/>
    <property type="evidence" value="ECO:0007669"/>
    <property type="project" value="UniProtKB-SubCell"/>
</dbReference>
<dbReference type="EC" id="2.1.3.3" evidence="3 6"/>
<evidence type="ECO:0000259" key="7">
    <source>
        <dbReference type="Pfam" id="PF00185"/>
    </source>
</evidence>
<dbReference type="InterPro" id="IPR036901">
    <property type="entry name" value="Asp/Orn_carbamoylTrfase_sf"/>
</dbReference>
<evidence type="ECO:0000256" key="1">
    <source>
        <dbReference type="ARBA" id="ARBA00004975"/>
    </source>
</evidence>
<dbReference type="NCBIfam" id="NF001986">
    <property type="entry name" value="PRK00779.1"/>
    <property type="match status" value="1"/>
</dbReference>
<dbReference type="Pfam" id="PF00185">
    <property type="entry name" value="OTCace"/>
    <property type="match status" value="1"/>
</dbReference>
<feature type="binding site" evidence="6">
    <location>
        <position position="81"/>
    </location>
    <ligand>
        <name>carbamoyl phosphate</name>
        <dbReference type="ChEBI" id="CHEBI:58228"/>
    </ligand>
</feature>
<dbReference type="InterPro" id="IPR024904">
    <property type="entry name" value="OTCase_ArgI"/>
</dbReference>
<reference evidence="9" key="1">
    <citation type="journal article" date="2020" name="mSystems">
        <title>Genome- and Community-Level Interaction Insights into Carbon Utilization and Element Cycling Functions of Hydrothermarchaeota in Hydrothermal Sediment.</title>
        <authorList>
            <person name="Zhou Z."/>
            <person name="Liu Y."/>
            <person name="Xu W."/>
            <person name="Pan J."/>
            <person name="Luo Z.H."/>
            <person name="Li M."/>
        </authorList>
    </citation>
    <scope>NUCLEOTIDE SEQUENCE [LARGE SCALE GENOMIC DNA]</scope>
    <source>
        <strain evidence="9">SpSt-769</strain>
    </source>
</reference>
<keyword evidence="4 6" id="KW-0808">Transferase</keyword>
<dbReference type="GO" id="GO:0004585">
    <property type="term" value="F:ornithine carbamoyltransferase activity"/>
    <property type="evidence" value="ECO:0007669"/>
    <property type="project" value="UniProtKB-UniRule"/>
</dbReference>
<dbReference type="NCBIfam" id="TIGR00658">
    <property type="entry name" value="orni_carb_tr"/>
    <property type="match status" value="1"/>
</dbReference>
<evidence type="ECO:0000256" key="3">
    <source>
        <dbReference type="ARBA" id="ARBA00013007"/>
    </source>
</evidence>
<name>A0A7C4EWK2_9BACT</name>
<evidence type="ECO:0000256" key="2">
    <source>
        <dbReference type="ARBA" id="ARBA00007805"/>
    </source>
</evidence>
<dbReference type="InterPro" id="IPR002292">
    <property type="entry name" value="Orn/put_carbamltrans"/>
</dbReference>
<comment type="catalytic activity">
    <reaction evidence="5 6">
        <text>carbamoyl phosphate + L-ornithine = L-citrulline + phosphate + H(+)</text>
        <dbReference type="Rhea" id="RHEA:19513"/>
        <dbReference type="ChEBI" id="CHEBI:15378"/>
        <dbReference type="ChEBI" id="CHEBI:43474"/>
        <dbReference type="ChEBI" id="CHEBI:46911"/>
        <dbReference type="ChEBI" id="CHEBI:57743"/>
        <dbReference type="ChEBI" id="CHEBI:58228"/>
        <dbReference type="EC" id="2.1.3.3"/>
    </reaction>
</comment>
<comment type="pathway">
    <text evidence="1">Amino-acid biosynthesis; L-arginine biosynthesis; L-arginine from L-ornithine and carbamoyl phosphate: step 1/3.</text>
</comment>
<comment type="caution">
    <text evidence="9">The sequence shown here is derived from an EMBL/GenBank/DDBJ whole genome shotgun (WGS) entry which is preliminary data.</text>
</comment>
<dbReference type="AlphaFoldDB" id="A0A7C4EWK2"/>
<dbReference type="FunFam" id="3.40.50.1370:FF:000008">
    <property type="entry name" value="Ornithine carbamoyltransferase"/>
    <property type="match status" value="1"/>
</dbReference>
<organism evidence="9">
    <name type="scientific">Desulfomonile tiedjei</name>
    <dbReference type="NCBI Taxonomy" id="2358"/>
    <lineage>
        <taxon>Bacteria</taxon>
        <taxon>Pseudomonadati</taxon>
        <taxon>Thermodesulfobacteriota</taxon>
        <taxon>Desulfomonilia</taxon>
        <taxon>Desulfomonilales</taxon>
        <taxon>Desulfomonilaceae</taxon>
        <taxon>Desulfomonile</taxon>
    </lineage>
</organism>
<gene>
    <name evidence="9" type="primary">argF</name>
    <name evidence="9" type="ORF">ENV54_11940</name>
</gene>
<evidence type="ECO:0000256" key="4">
    <source>
        <dbReference type="ARBA" id="ARBA00022679"/>
    </source>
</evidence>
<dbReference type="EMBL" id="DTGT01000391">
    <property type="protein sequence ID" value="HGH61994.1"/>
    <property type="molecule type" value="Genomic_DNA"/>
</dbReference>
<dbReference type="HAMAP" id="MF_01109">
    <property type="entry name" value="OTCase"/>
    <property type="match status" value="1"/>
</dbReference>
<dbReference type="PANTHER" id="PTHR45753:SF3">
    <property type="entry name" value="ORNITHINE TRANSCARBAMYLASE, MITOCHONDRIAL"/>
    <property type="match status" value="1"/>
</dbReference>
<feature type="binding site" evidence="6">
    <location>
        <begin position="54"/>
        <end position="57"/>
    </location>
    <ligand>
        <name>carbamoyl phosphate</name>
        <dbReference type="ChEBI" id="CHEBI:58228"/>
    </ligand>
</feature>
<accession>A0A7C4EWK2</accession>
<feature type="binding site" evidence="6">
    <location>
        <position position="217"/>
    </location>
    <ligand>
        <name>L-ornithine</name>
        <dbReference type="ChEBI" id="CHEBI:46911"/>
    </ligand>
</feature>
<feature type="domain" description="Aspartate/ornithine carbamoyltransferase Asp/Orn-binding" evidence="7">
    <location>
        <begin position="153"/>
        <end position="295"/>
    </location>
</feature>
<feature type="binding site" evidence="6">
    <location>
        <begin position="257"/>
        <end position="258"/>
    </location>
    <ligand>
        <name>carbamoyl phosphate</name>
        <dbReference type="ChEBI" id="CHEBI:58228"/>
    </ligand>
</feature>